<dbReference type="EMBL" id="CP043314">
    <property type="protein sequence ID" value="QEK39204.1"/>
    <property type="molecule type" value="Genomic_DNA"/>
</dbReference>
<proteinExistence type="predicted"/>
<sequence>MKSLNKNTIAVIGAGPVGISAAVHLKIRGLNPIVFEKGSSVGHAMKEWGHVRVFTPWKYVMDKEVVNLLGKTDWKHPDKEYIPTGNEIVEEYLYPASKIPELKNRIIYGAEVIAVSKSKSSKSSSNNRDEKSFTIHYKSENGSHYVTEVNGVIDASGTWGTPNPIGADGLPVIGEIENKEYISYGIPDILLKNRNLYEGKRVLVLGSGHSAINVVLDILSLKNKNLDTKLIWGLRNNKLDKLLGGGINDELPARGALGQAAKKAISEGSLDLMAPFEVKEIERKYSRNRSGFNGEFIKREPELKVKSEFDGKKIVLTVDRIIVAAGFRPNLDMLRELRLDLDTIVEAPKTLAPMIDPNLHSCGTVKPHGVDELSHPDKNFFIVGMKAYGRAPTFLMLTGYEQVRSIADELAGNHEAAREVQLKLPETGVCNSNSKNIYYEKALDKKNLDDHDKIEYQDYRLSLRSKRSSCCGADKEESKTNHSCC</sequence>
<name>A0A5C0UK24_9PROT</name>
<dbReference type="RefSeq" id="WP_148972327.1">
    <property type="nucleotide sequence ID" value="NZ_CP043314.1"/>
</dbReference>
<keyword evidence="1" id="KW-0560">Oxidoreductase</keyword>
<dbReference type="Pfam" id="PF13738">
    <property type="entry name" value="Pyr_redox_3"/>
    <property type="match status" value="1"/>
</dbReference>
<reference evidence="2 3" key="1">
    <citation type="submission" date="2019-08" db="EMBL/GenBank/DDBJ databases">
        <title>Highly reduced genomes of protist endosymbionts show evolutionary convergence.</title>
        <authorList>
            <person name="George E."/>
            <person name="Husnik F."/>
            <person name="Tashyreva D."/>
            <person name="Prokopchuk G."/>
            <person name="Horak A."/>
            <person name="Kwong W.K."/>
            <person name="Lukes J."/>
            <person name="Keeling P.J."/>
        </authorList>
    </citation>
    <scope>NUCLEOTIDE SEQUENCE [LARGE SCALE GENOMIC DNA]</scope>
    <source>
        <strain evidence="2">1604HC</strain>
    </source>
</reference>
<evidence type="ECO:0000313" key="2">
    <source>
        <dbReference type="EMBL" id="QEK39204.1"/>
    </source>
</evidence>
<dbReference type="SUPFAM" id="SSF51905">
    <property type="entry name" value="FAD/NAD(P)-binding domain"/>
    <property type="match status" value="1"/>
</dbReference>
<dbReference type="GO" id="GO:0050660">
    <property type="term" value="F:flavin adenine dinucleotide binding"/>
    <property type="evidence" value="ECO:0007669"/>
    <property type="project" value="TreeGrafter"/>
</dbReference>
<accession>A0A5C0UK24</accession>
<dbReference type="AlphaFoldDB" id="A0A5C0UK24"/>
<dbReference type="PANTHER" id="PTHR43539:SF78">
    <property type="entry name" value="FLAVIN-CONTAINING MONOOXYGENASE"/>
    <property type="match status" value="1"/>
</dbReference>
<dbReference type="Gene3D" id="3.50.50.60">
    <property type="entry name" value="FAD/NAD(P)-binding domain"/>
    <property type="match status" value="1"/>
</dbReference>
<dbReference type="GO" id="GO:0004497">
    <property type="term" value="F:monooxygenase activity"/>
    <property type="evidence" value="ECO:0007669"/>
    <property type="project" value="TreeGrafter"/>
</dbReference>
<protein>
    <submittedName>
        <fullName evidence="2">Flavoprotein</fullName>
    </submittedName>
</protein>
<dbReference type="OrthoDB" id="7279140at2"/>
<dbReference type="PRINTS" id="PR00411">
    <property type="entry name" value="PNDRDTASEI"/>
</dbReference>
<keyword evidence="3" id="KW-1185">Reference proteome</keyword>
<dbReference type="PRINTS" id="PR00368">
    <property type="entry name" value="FADPNR"/>
</dbReference>
<dbReference type="InterPro" id="IPR050982">
    <property type="entry name" value="Auxin_biosynth/cation_transpt"/>
</dbReference>
<dbReference type="KEGG" id="nabu:FZC36_02070"/>
<gene>
    <name evidence="2" type="ORF">FZC36_02070</name>
</gene>
<dbReference type="InterPro" id="IPR036188">
    <property type="entry name" value="FAD/NAD-bd_sf"/>
</dbReference>
<dbReference type="PANTHER" id="PTHR43539">
    <property type="entry name" value="FLAVIN-BINDING MONOOXYGENASE-LIKE PROTEIN (AFU_ORTHOLOGUE AFUA_4G09220)"/>
    <property type="match status" value="1"/>
</dbReference>
<dbReference type="Proteomes" id="UP000324924">
    <property type="component" value="Chromosome"/>
</dbReference>
<evidence type="ECO:0000256" key="1">
    <source>
        <dbReference type="ARBA" id="ARBA00023002"/>
    </source>
</evidence>
<evidence type="ECO:0000313" key="3">
    <source>
        <dbReference type="Proteomes" id="UP000324924"/>
    </source>
</evidence>
<organism evidence="2 3">
    <name type="scientific">Candidatus Nesciobacter abundans</name>
    <dbReference type="NCBI Taxonomy" id="2601668"/>
    <lineage>
        <taxon>Bacteria</taxon>
        <taxon>Pseudomonadati</taxon>
        <taxon>Pseudomonadota</taxon>
        <taxon>Alphaproteobacteria</taxon>
        <taxon>Holosporales</taxon>
        <taxon>Holosporaceae</taxon>
        <taxon>Candidatus Nesciobacter</taxon>
    </lineage>
</organism>